<protein>
    <recommendedName>
        <fullName evidence="1">Transglycosylase SLT domain-containing protein</fullName>
    </recommendedName>
</protein>
<name>A0A4R5P4C5_9MYCO</name>
<gene>
    <name evidence="2" type="ORF">EJ571_25695</name>
</gene>
<accession>A0A4R5P4C5</accession>
<dbReference type="Proteomes" id="UP000295627">
    <property type="component" value="Unassembled WGS sequence"/>
</dbReference>
<dbReference type="Pfam" id="PF01464">
    <property type="entry name" value="SLT"/>
    <property type="match status" value="1"/>
</dbReference>
<dbReference type="EMBL" id="RXLR01000027">
    <property type="protein sequence ID" value="TDH17785.1"/>
    <property type="molecule type" value="Genomic_DNA"/>
</dbReference>
<dbReference type="SUPFAM" id="SSF53955">
    <property type="entry name" value="Lysozyme-like"/>
    <property type="match status" value="1"/>
</dbReference>
<reference evidence="2 3" key="1">
    <citation type="journal article" date="2019" name="Sci. Rep.">
        <title>Extended insight into the Mycobacterium chelonae-abscessus complex through whole genome sequencing of Mycobacterium salmoniphilum outbreak and Mycobacterium salmoniphilum-like strains.</title>
        <authorList>
            <person name="Behra P.R.K."/>
            <person name="Das S."/>
            <person name="Pettersson B.M.F."/>
            <person name="Shirreff L."/>
            <person name="DuCote T."/>
            <person name="Jacobsson K.G."/>
            <person name="Ennis D.G."/>
            <person name="Kirsebom L.A."/>
        </authorList>
    </citation>
    <scope>NUCLEOTIDE SEQUENCE [LARGE SCALE GENOMIC DNA]</scope>
    <source>
        <strain evidence="2 3">DSM 45524</strain>
    </source>
</reference>
<dbReference type="RefSeq" id="WP_133285910.1">
    <property type="nucleotide sequence ID" value="NZ_RXLR01000027.1"/>
</dbReference>
<proteinExistence type="predicted"/>
<comment type="caution">
    <text evidence="2">The sequence shown here is derived from an EMBL/GenBank/DDBJ whole genome shotgun (WGS) entry which is preliminary data.</text>
</comment>
<evidence type="ECO:0000313" key="2">
    <source>
        <dbReference type="EMBL" id="TDH17785.1"/>
    </source>
</evidence>
<dbReference type="Gene3D" id="1.10.530.10">
    <property type="match status" value="1"/>
</dbReference>
<feature type="domain" description="Transglycosylase SLT" evidence="1">
    <location>
        <begin position="171"/>
        <end position="249"/>
    </location>
</feature>
<feature type="non-terminal residue" evidence="2">
    <location>
        <position position="1"/>
    </location>
</feature>
<dbReference type="AlphaFoldDB" id="A0A4R5P4C5"/>
<sequence length="268" mass="26470">KFRELLGGEGTKPAALTAGTAPAAAARALGGLGNIGSAGGAAQFLGPVQALGGIATPLTGIVPAVLGAPAKVIGPILGGLGSFIQPGAFGGAGAPGIRGGSGVASATAGSGTGLGTNSAAAIAPGDVRFDKVKFPGGMAAVNGYIDQALDAHGITDPAARARWKAGLPVGINRESGFDTLAVNKTDSNAHGARQIDGAPFNSSRSLMQTIPTTFAANHQPGTSNYIYDPVANIAAGMNYLMRRYNVGRGAERLTSVGQFNPHHSAGGY</sequence>
<dbReference type="InterPro" id="IPR008258">
    <property type="entry name" value="Transglycosylase_SLT_dom_1"/>
</dbReference>
<dbReference type="InterPro" id="IPR023346">
    <property type="entry name" value="Lysozyme-like_dom_sf"/>
</dbReference>
<evidence type="ECO:0000313" key="3">
    <source>
        <dbReference type="Proteomes" id="UP000295627"/>
    </source>
</evidence>
<evidence type="ECO:0000259" key="1">
    <source>
        <dbReference type="Pfam" id="PF01464"/>
    </source>
</evidence>
<organism evidence="2 3">
    <name type="scientific">Mycobacteroides franklinii</name>
    <dbReference type="NCBI Taxonomy" id="948102"/>
    <lineage>
        <taxon>Bacteria</taxon>
        <taxon>Bacillati</taxon>
        <taxon>Actinomycetota</taxon>
        <taxon>Actinomycetes</taxon>
        <taxon>Mycobacteriales</taxon>
        <taxon>Mycobacteriaceae</taxon>
        <taxon>Mycobacteroides</taxon>
    </lineage>
</organism>